<sequence length="251" mass="29298">MPIKNKHMIGGDTGSNLTGQSLTNQSLTAELNCLLSVVLAKRLHQIIYLYMLEIWPIPAMSQQIFNAICKLLHDVPQDKSHKIFHYLYREKILEFFMRLEKCEIKVVKDDSLPLLTNVFKLHSHHRINKGLYLGTTGHWLNHQKKPPSVISCSATNAIVNCMGHPLRHVFLKVFLATGQFYESPFVVYSTQRYGQLDEEDASNLLYMRPGLFLLDIPKKVQKHWLLIQQKQTQQRLRRLIEEKIRIENKNR</sequence>
<gene>
    <name evidence="1" type="ORF">SAMN04487931_107139</name>
</gene>
<dbReference type="EMBL" id="FNLL01000007">
    <property type="protein sequence ID" value="SDU37260.1"/>
    <property type="molecule type" value="Genomic_DNA"/>
</dbReference>
<dbReference type="RefSeq" id="WP_092234905.1">
    <property type="nucleotide sequence ID" value="NZ_FNLL01000007.1"/>
</dbReference>
<name>A0A1H2HZB0_9BACT</name>
<evidence type="ECO:0000313" key="2">
    <source>
        <dbReference type="Proteomes" id="UP000199608"/>
    </source>
</evidence>
<reference evidence="2" key="1">
    <citation type="submission" date="2016-10" db="EMBL/GenBank/DDBJ databases">
        <authorList>
            <person name="Varghese N."/>
            <person name="Submissions S."/>
        </authorList>
    </citation>
    <scope>NUCLEOTIDE SEQUENCE [LARGE SCALE GENOMIC DNA]</scope>
    <source>
        <strain evidence="2">DSM 3384</strain>
    </source>
</reference>
<keyword evidence="2" id="KW-1185">Reference proteome</keyword>
<dbReference type="AlphaFoldDB" id="A0A1H2HZB0"/>
<evidence type="ECO:0000313" key="1">
    <source>
        <dbReference type="EMBL" id="SDU37260.1"/>
    </source>
</evidence>
<organism evidence="1 2">
    <name type="scientific">Desulfobacula phenolica</name>
    <dbReference type="NCBI Taxonomy" id="90732"/>
    <lineage>
        <taxon>Bacteria</taxon>
        <taxon>Pseudomonadati</taxon>
        <taxon>Thermodesulfobacteriota</taxon>
        <taxon>Desulfobacteria</taxon>
        <taxon>Desulfobacterales</taxon>
        <taxon>Desulfobacteraceae</taxon>
        <taxon>Desulfobacula</taxon>
    </lineage>
</organism>
<dbReference type="Proteomes" id="UP000199608">
    <property type="component" value="Unassembled WGS sequence"/>
</dbReference>
<accession>A0A1H2HZB0</accession>
<protein>
    <submittedName>
        <fullName evidence="1">Uncharacterized protein</fullName>
    </submittedName>
</protein>
<proteinExistence type="predicted"/>